<gene>
    <name evidence="1" type="ORF">TKK_012985</name>
</gene>
<organism evidence="1 2">
    <name type="scientific">Trichogramma kaykai</name>
    <dbReference type="NCBI Taxonomy" id="54128"/>
    <lineage>
        <taxon>Eukaryota</taxon>
        <taxon>Metazoa</taxon>
        <taxon>Ecdysozoa</taxon>
        <taxon>Arthropoda</taxon>
        <taxon>Hexapoda</taxon>
        <taxon>Insecta</taxon>
        <taxon>Pterygota</taxon>
        <taxon>Neoptera</taxon>
        <taxon>Endopterygota</taxon>
        <taxon>Hymenoptera</taxon>
        <taxon>Apocrita</taxon>
        <taxon>Proctotrupomorpha</taxon>
        <taxon>Chalcidoidea</taxon>
        <taxon>Trichogrammatidae</taxon>
        <taxon>Trichogramma</taxon>
    </lineage>
</organism>
<dbReference type="AlphaFoldDB" id="A0ABD2WIA8"/>
<proteinExistence type="predicted"/>
<keyword evidence="2" id="KW-1185">Reference proteome</keyword>
<reference evidence="1 2" key="1">
    <citation type="journal article" date="2024" name="bioRxiv">
        <title>A reference genome for Trichogramma kaykai: A tiny desert-dwelling parasitoid wasp with competing sex-ratio distorters.</title>
        <authorList>
            <person name="Culotta J."/>
            <person name="Lindsey A.R."/>
        </authorList>
    </citation>
    <scope>NUCLEOTIDE SEQUENCE [LARGE SCALE GENOMIC DNA]</scope>
    <source>
        <strain evidence="1 2">KSX58</strain>
    </source>
</reference>
<accession>A0ABD2WIA8</accession>
<evidence type="ECO:0000313" key="2">
    <source>
        <dbReference type="Proteomes" id="UP001627154"/>
    </source>
</evidence>
<dbReference type="Proteomes" id="UP001627154">
    <property type="component" value="Unassembled WGS sequence"/>
</dbReference>
<evidence type="ECO:0000313" key="1">
    <source>
        <dbReference type="EMBL" id="KAL3392460.1"/>
    </source>
</evidence>
<comment type="caution">
    <text evidence="1">The sequence shown here is derived from an EMBL/GenBank/DDBJ whole genome shotgun (WGS) entry which is preliminary data.</text>
</comment>
<sequence>MQYACLQCRIHDGRPNLTRSFSRSRKRATLQALAVHAVWAVVCAIDAEALDAQCIHKGLARRLDALLQASSPLSERDIPAD</sequence>
<dbReference type="EMBL" id="JBJJXI010000104">
    <property type="protein sequence ID" value="KAL3392460.1"/>
    <property type="molecule type" value="Genomic_DNA"/>
</dbReference>
<protein>
    <submittedName>
        <fullName evidence="1">Uncharacterized protein</fullName>
    </submittedName>
</protein>
<name>A0ABD2WIA8_9HYME</name>